<dbReference type="EMBL" id="JAPDHF010000006">
    <property type="protein sequence ID" value="KAJ4016158.1"/>
    <property type="molecule type" value="Genomic_DNA"/>
</dbReference>
<dbReference type="PANTHER" id="PTHR34997">
    <property type="entry name" value="AM15"/>
    <property type="match status" value="1"/>
</dbReference>
<dbReference type="PANTHER" id="PTHR34997:SF1">
    <property type="entry name" value="PEPTIDOGLYCAN-BINDING LYSIN DOMAIN"/>
    <property type="match status" value="1"/>
</dbReference>
<feature type="compositionally biased region" description="Low complexity" evidence="2">
    <location>
        <begin position="206"/>
        <end position="237"/>
    </location>
</feature>
<dbReference type="Proteomes" id="UP001152130">
    <property type="component" value="Unassembled WGS sequence"/>
</dbReference>
<evidence type="ECO:0008006" key="6">
    <source>
        <dbReference type="Google" id="ProtNLM"/>
    </source>
</evidence>
<dbReference type="InterPro" id="IPR036779">
    <property type="entry name" value="LysM_dom_sf"/>
</dbReference>
<keyword evidence="5" id="KW-1185">Reference proteome</keyword>
<accession>A0A9W8PRH6</accession>
<evidence type="ECO:0000313" key="5">
    <source>
        <dbReference type="Proteomes" id="UP001152130"/>
    </source>
</evidence>
<comment type="caution">
    <text evidence="4">The sequence shown here is derived from an EMBL/GenBank/DDBJ whole genome shotgun (WGS) entry which is preliminary data.</text>
</comment>
<dbReference type="Gene3D" id="3.10.350.10">
    <property type="entry name" value="LysM domain"/>
    <property type="match status" value="1"/>
</dbReference>
<gene>
    <name evidence="4" type="ORF">NW766_004348</name>
</gene>
<dbReference type="AlphaFoldDB" id="A0A9W8PRH6"/>
<organism evidence="4 5">
    <name type="scientific">Fusarium irregulare</name>
    <dbReference type="NCBI Taxonomy" id="2494466"/>
    <lineage>
        <taxon>Eukaryota</taxon>
        <taxon>Fungi</taxon>
        <taxon>Dikarya</taxon>
        <taxon>Ascomycota</taxon>
        <taxon>Pezizomycotina</taxon>
        <taxon>Sordariomycetes</taxon>
        <taxon>Hypocreomycetidae</taxon>
        <taxon>Hypocreales</taxon>
        <taxon>Nectriaceae</taxon>
        <taxon>Fusarium</taxon>
        <taxon>Fusarium incarnatum-equiseti species complex</taxon>
    </lineage>
</organism>
<feature type="signal peptide" evidence="3">
    <location>
        <begin position="1"/>
        <end position="19"/>
    </location>
</feature>
<dbReference type="InterPro" id="IPR052210">
    <property type="entry name" value="LysM1-like"/>
</dbReference>
<evidence type="ECO:0000313" key="4">
    <source>
        <dbReference type="EMBL" id="KAJ4016158.1"/>
    </source>
</evidence>
<feature type="region of interest" description="Disordered" evidence="2">
    <location>
        <begin position="294"/>
        <end position="340"/>
    </location>
</feature>
<keyword evidence="3" id="KW-0732">Signal</keyword>
<dbReference type="OrthoDB" id="2281372at2759"/>
<evidence type="ECO:0000256" key="1">
    <source>
        <dbReference type="ARBA" id="ARBA00044955"/>
    </source>
</evidence>
<reference evidence="4" key="1">
    <citation type="submission" date="2022-10" db="EMBL/GenBank/DDBJ databases">
        <title>Fusarium specimens isolated from Avocado Roots.</title>
        <authorList>
            <person name="Stajich J."/>
            <person name="Roper C."/>
            <person name="Heimlech-Rivalta G."/>
        </authorList>
    </citation>
    <scope>NUCLEOTIDE SEQUENCE</scope>
    <source>
        <strain evidence="4">CF00143</strain>
    </source>
</reference>
<evidence type="ECO:0000256" key="2">
    <source>
        <dbReference type="SAM" id="MobiDB-lite"/>
    </source>
</evidence>
<dbReference type="GO" id="GO:0008061">
    <property type="term" value="F:chitin binding"/>
    <property type="evidence" value="ECO:0007669"/>
    <property type="project" value="InterPro"/>
</dbReference>
<comment type="similarity">
    <text evidence="1">Belongs to the secreted LysM effector family.</text>
</comment>
<feature type="chain" id="PRO_5040768317" description="LysM domain-containing protein" evidence="3">
    <location>
        <begin position="20"/>
        <end position="346"/>
    </location>
</feature>
<evidence type="ECO:0000256" key="3">
    <source>
        <dbReference type="SAM" id="SignalP"/>
    </source>
</evidence>
<feature type="region of interest" description="Disordered" evidence="2">
    <location>
        <begin position="203"/>
        <end position="240"/>
    </location>
</feature>
<name>A0A9W8PRH6_9HYPO</name>
<protein>
    <recommendedName>
        <fullName evidence="6">LysM domain-containing protein</fullName>
    </recommendedName>
</protein>
<proteinExistence type="inferred from homology"/>
<sequence length="346" mass="38893">MKITTANFMLSLGFPMVAATFRMQDKDIKEGRVSKACGKALTTDIECHTHIPHMNLNHYQKWVGDVELANRICTDTCSDSFRSWNDTVARDCAADINGSDYIAKVTPALLMLSISQIWQGFNETCVKDEKSGRYCQEILDGFSQIHYYRHDRPLEELCHPCYGKVLEVMSKSFLWYDPDDVLSIWSTEGLYWRRELELVHEKCGKSNSTTTPTNAPTETAAQRNTDGPTPDGPTDPGVPSDCTFFQTINQPYNYCEKWPSAWGLSVEEFVEYNPTVKNDCSGIQIGHSYCVEVNNGSPRKERPPQVTSSQVVEPQPSEVKGSNPSRDTLNDGYMELDEGAKQVVLG</sequence>